<organism evidence="14 15">
    <name type="scientific">Terracoccus luteus</name>
    <dbReference type="NCBI Taxonomy" id="53356"/>
    <lineage>
        <taxon>Bacteria</taxon>
        <taxon>Bacillati</taxon>
        <taxon>Actinomycetota</taxon>
        <taxon>Actinomycetes</taxon>
        <taxon>Micrococcales</taxon>
        <taxon>Intrasporangiaceae</taxon>
        <taxon>Terracoccus</taxon>
    </lineage>
</organism>
<dbReference type="EC" id="2.7.4.9" evidence="2 11"/>
<evidence type="ECO:0000256" key="2">
    <source>
        <dbReference type="ARBA" id="ARBA00012980"/>
    </source>
</evidence>
<dbReference type="InterPro" id="IPR039430">
    <property type="entry name" value="Thymidylate_kin-like_dom"/>
</dbReference>
<feature type="domain" description="Thymidylate kinase-like" evidence="13">
    <location>
        <begin position="35"/>
        <end position="220"/>
    </location>
</feature>
<comment type="similarity">
    <text evidence="1 11">Belongs to the thymidylate kinase family.</text>
</comment>
<dbReference type="NCBIfam" id="TIGR00041">
    <property type="entry name" value="DTMP_kinase"/>
    <property type="match status" value="1"/>
</dbReference>
<evidence type="ECO:0000313" key="15">
    <source>
        <dbReference type="Proteomes" id="UP000278440"/>
    </source>
</evidence>
<dbReference type="EMBL" id="RBXT01000001">
    <property type="protein sequence ID" value="RKT79007.1"/>
    <property type="molecule type" value="Genomic_DNA"/>
</dbReference>
<comment type="caution">
    <text evidence="14">The sequence shown here is derived from an EMBL/GenBank/DDBJ whole genome shotgun (WGS) entry which is preliminary data.</text>
</comment>
<dbReference type="AlphaFoldDB" id="A0A495XXK3"/>
<dbReference type="PANTHER" id="PTHR10344">
    <property type="entry name" value="THYMIDYLATE KINASE"/>
    <property type="match status" value="1"/>
</dbReference>
<feature type="compositionally biased region" description="Pro residues" evidence="12">
    <location>
        <begin position="1"/>
        <end position="12"/>
    </location>
</feature>
<gene>
    <name evidence="11" type="primary">tmk</name>
    <name evidence="14" type="ORF">DFJ68_2462</name>
</gene>
<evidence type="ECO:0000256" key="6">
    <source>
        <dbReference type="ARBA" id="ARBA00022741"/>
    </source>
</evidence>
<evidence type="ECO:0000256" key="9">
    <source>
        <dbReference type="ARBA" id="ARBA00048743"/>
    </source>
</evidence>
<dbReference type="PANTHER" id="PTHR10344:SF4">
    <property type="entry name" value="UMP-CMP KINASE 2, MITOCHONDRIAL"/>
    <property type="match status" value="1"/>
</dbReference>
<feature type="region of interest" description="Disordered" evidence="12">
    <location>
        <begin position="1"/>
        <end position="23"/>
    </location>
</feature>
<evidence type="ECO:0000256" key="4">
    <source>
        <dbReference type="ARBA" id="ARBA00022679"/>
    </source>
</evidence>
<dbReference type="InterPro" id="IPR018095">
    <property type="entry name" value="Thymidylate_kin_CS"/>
</dbReference>
<name>A0A495XXK3_9MICO</name>
<dbReference type="FunFam" id="3.40.50.300:FF:000225">
    <property type="entry name" value="Thymidylate kinase"/>
    <property type="match status" value="1"/>
</dbReference>
<dbReference type="InterPro" id="IPR018094">
    <property type="entry name" value="Thymidylate_kinase"/>
</dbReference>
<dbReference type="HAMAP" id="MF_00165">
    <property type="entry name" value="Thymidylate_kinase"/>
    <property type="match status" value="1"/>
</dbReference>
<evidence type="ECO:0000256" key="7">
    <source>
        <dbReference type="ARBA" id="ARBA00022777"/>
    </source>
</evidence>
<sequence>MTDSEPAPPSTGPFPVEGTDAGSPVTTSPGLFVCFEGGDGAGKSTQVRLLADALTARGHEVVVTRQPGGTELGARIRDLVLHGDHVAPRAEALLFAADKAHHVDELIRPALRAGRVVVTDRYTDSSIAYQGAGRDLGAGEIRALQHWAVGGLLPDLTIVLDVPASVGRARRGAEHDRLESEADAFHEAVRRGFLALAAQDAGRYLVVDATSPVRDLHEQVLARVDAALAARPAPTRAEAP</sequence>
<proteinExistence type="inferred from homology"/>
<evidence type="ECO:0000256" key="10">
    <source>
        <dbReference type="ARBA" id="ARBA00057735"/>
    </source>
</evidence>
<comment type="catalytic activity">
    <reaction evidence="9 11">
        <text>dTMP + ATP = dTDP + ADP</text>
        <dbReference type="Rhea" id="RHEA:13517"/>
        <dbReference type="ChEBI" id="CHEBI:30616"/>
        <dbReference type="ChEBI" id="CHEBI:58369"/>
        <dbReference type="ChEBI" id="CHEBI:63528"/>
        <dbReference type="ChEBI" id="CHEBI:456216"/>
        <dbReference type="EC" id="2.7.4.9"/>
    </reaction>
</comment>
<accession>A0A495XXK3</accession>
<dbReference type="Proteomes" id="UP000278440">
    <property type="component" value="Unassembled WGS sequence"/>
</dbReference>
<dbReference type="Pfam" id="PF02223">
    <property type="entry name" value="Thymidylate_kin"/>
    <property type="match status" value="1"/>
</dbReference>
<dbReference type="GO" id="GO:0006233">
    <property type="term" value="P:dTDP biosynthetic process"/>
    <property type="evidence" value="ECO:0007669"/>
    <property type="project" value="InterPro"/>
</dbReference>
<dbReference type="CDD" id="cd01672">
    <property type="entry name" value="TMPK"/>
    <property type="match status" value="1"/>
</dbReference>
<dbReference type="PROSITE" id="PS01331">
    <property type="entry name" value="THYMIDYLATE_KINASE"/>
    <property type="match status" value="1"/>
</dbReference>
<evidence type="ECO:0000256" key="1">
    <source>
        <dbReference type="ARBA" id="ARBA00009776"/>
    </source>
</evidence>
<dbReference type="GO" id="GO:0006235">
    <property type="term" value="P:dTTP biosynthetic process"/>
    <property type="evidence" value="ECO:0007669"/>
    <property type="project" value="UniProtKB-UniRule"/>
</dbReference>
<dbReference type="GO" id="GO:0005524">
    <property type="term" value="F:ATP binding"/>
    <property type="evidence" value="ECO:0007669"/>
    <property type="project" value="UniProtKB-UniRule"/>
</dbReference>
<keyword evidence="15" id="KW-1185">Reference proteome</keyword>
<evidence type="ECO:0000256" key="11">
    <source>
        <dbReference type="HAMAP-Rule" id="MF_00165"/>
    </source>
</evidence>
<dbReference type="GO" id="GO:0005829">
    <property type="term" value="C:cytosol"/>
    <property type="evidence" value="ECO:0007669"/>
    <property type="project" value="TreeGrafter"/>
</dbReference>
<evidence type="ECO:0000256" key="3">
    <source>
        <dbReference type="ARBA" id="ARBA00017144"/>
    </source>
</evidence>
<keyword evidence="7 11" id="KW-0418">Kinase</keyword>
<evidence type="ECO:0000256" key="12">
    <source>
        <dbReference type="SAM" id="MobiDB-lite"/>
    </source>
</evidence>
<dbReference type="SUPFAM" id="SSF52540">
    <property type="entry name" value="P-loop containing nucleoside triphosphate hydrolases"/>
    <property type="match status" value="1"/>
</dbReference>
<keyword evidence="6 11" id="KW-0547">Nucleotide-binding</keyword>
<evidence type="ECO:0000259" key="13">
    <source>
        <dbReference type="Pfam" id="PF02223"/>
    </source>
</evidence>
<evidence type="ECO:0000256" key="8">
    <source>
        <dbReference type="ARBA" id="ARBA00022840"/>
    </source>
</evidence>
<keyword evidence="5 11" id="KW-0545">Nucleotide biosynthesis</keyword>
<comment type="function">
    <text evidence="10 11">Phosphorylation of dTMP to form dTDP in both de novo and salvage pathways of dTTP synthesis.</text>
</comment>
<protein>
    <recommendedName>
        <fullName evidence="3 11">Thymidylate kinase</fullName>
        <ecNumber evidence="2 11">2.7.4.9</ecNumber>
    </recommendedName>
    <alternativeName>
        <fullName evidence="11">dTMP kinase</fullName>
    </alternativeName>
</protein>
<keyword evidence="4 11" id="KW-0808">Transferase</keyword>
<dbReference type="InterPro" id="IPR027417">
    <property type="entry name" value="P-loop_NTPase"/>
</dbReference>
<dbReference type="OrthoDB" id="9774907at2"/>
<evidence type="ECO:0000256" key="5">
    <source>
        <dbReference type="ARBA" id="ARBA00022727"/>
    </source>
</evidence>
<dbReference type="Gene3D" id="3.40.50.300">
    <property type="entry name" value="P-loop containing nucleotide triphosphate hydrolases"/>
    <property type="match status" value="1"/>
</dbReference>
<dbReference type="RefSeq" id="WP_121033595.1">
    <property type="nucleotide sequence ID" value="NZ_RBXT01000001.1"/>
</dbReference>
<evidence type="ECO:0000313" key="14">
    <source>
        <dbReference type="EMBL" id="RKT79007.1"/>
    </source>
</evidence>
<dbReference type="GO" id="GO:0004798">
    <property type="term" value="F:dTMP kinase activity"/>
    <property type="evidence" value="ECO:0007669"/>
    <property type="project" value="UniProtKB-UniRule"/>
</dbReference>
<feature type="binding site" evidence="11">
    <location>
        <begin position="37"/>
        <end position="44"/>
    </location>
    <ligand>
        <name>ATP</name>
        <dbReference type="ChEBI" id="CHEBI:30616"/>
    </ligand>
</feature>
<dbReference type="GO" id="GO:0006227">
    <property type="term" value="P:dUDP biosynthetic process"/>
    <property type="evidence" value="ECO:0007669"/>
    <property type="project" value="TreeGrafter"/>
</dbReference>
<keyword evidence="8 11" id="KW-0067">ATP-binding</keyword>
<reference evidence="14 15" key="1">
    <citation type="submission" date="2018-10" db="EMBL/GenBank/DDBJ databases">
        <title>Sequencing the genomes of 1000 actinobacteria strains.</title>
        <authorList>
            <person name="Klenk H.-P."/>
        </authorList>
    </citation>
    <scope>NUCLEOTIDE SEQUENCE [LARGE SCALE GENOMIC DNA]</scope>
    <source>
        <strain evidence="14 15">DSM 44267</strain>
    </source>
</reference>